<evidence type="ECO:0008006" key="4">
    <source>
        <dbReference type="Google" id="ProtNLM"/>
    </source>
</evidence>
<keyword evidence="1" id="KW-0472">Membrane</keyword>
<sequence length="70" mass="7667">MENPMSFLTLVLTETAHVALPMPTYLYGLVGLVVFAALGFVVWSYRDVANRHQAKAKAYADARGGARSDH</sequence>
<name>A0ABY2J5G7_9MICO</name>
<comment type="caution">
    <text evidence="2">The sequence shown here is derived from an EMBL/GenBank/DDBJ whole genome shotgun (WGS) entry which is preliminary data.</text>
</comment>
<organism evidence="2 3">
    <name type="scientific">Cryobacterium breve</name>
    <dbReference type="NCBI Taxonomy" id="1259258"/>
    <lineage>
        <taxon>Bacteria</taxon>
        <taxon>Bacillati</taxon>
        <taxon>Actinomycetota</taxon>
        <taxon>Actinomycetes</taxon>
        <taxon>Micrococcales</taxon>
        <taxon>Microbacteriaceae</taxon>
        <taxon>Cryobacterium</taxon>
    </lineage>
</organism>
<keyword evidence="1" id="KW-0812">Transmembrane</keyword>
<accession>A0ABY2J5G7</accession>
<protein>
    <recommendedName>
        <fullName evidence="4">Heme exporter protein D</fullName>
    </recommendedName>
</protein>
<dbReference type="EMBL" id="SOGJ01000011">
    <property type="protein sequence ID" value="TFD00166.1"/>
    <property type="molecule type" value="Genomic_DNA"/>
</dbReference>
<evidence type="ECO:0000256" key="1">
    <source>
        <dbReference type="SAM" id="Phobius"/>
    </source>
</evidence>
<reference evidence="2 3" key="1">
    <citation type="submission" date="2019-03" db="EMBL/GenBank/DDBJ databases">
        <title>Genomics of glacier-inhabiting Cryobacterium strains.</title>
        <authorList>
            <person name="Liu Q."/>
            <person name="Xin Y.-H."/>
        </authorList>
    </citation>
    <scope>NUCLEOTIDE SEQUENCE [LARGE SCALE GENOMIC DNA]</scope>
    <source>
        <strain evidence="2 3">TMT4-23</strain>
    </source>
</reference>
<evidence type="ECO:0000313" key="2">
    <source>
        <dbReference type="EMBL" id="TFD00166.1"/>
    </source>
</evidence>
<dbReference type="Proteomes" id="UP000298355">
    <property type="component" value="Unassembled WGS sequence"/>
</dbReference>
<keyword evidence="1" id="KW-1133">Transmembrane helix</keyword>
<keyword evidence="3" id="KW-1185">Reference proteome</keyword>
<evidence type="ECO:0000313" key="3">
    <source>
        <dbReference type="Proteomes" id="UP000298355"/>
    </source>
</evidence>
<gene>
    <name evidence="2" type="ORF">E3O65_03295</name>
</gene>
<feature type="transmembrane region" description="Helical" evidence="1">
    <location>
        <begin position="25"/>
        <end position="45"/>
    </location>
</feature>
<proteinExistence type="predicted"/>